<evidence type="ECO:0000313" key="2">
    <source>
        <dbReference type="EMBL" id="CEJ94146.1"/>
    </source>
</evidence>
<dbReference type="Proteomes" id="UP000039046">
    <property type="component" value="Unassembled WGS sequence"/>
</dbReference>
<dbReference type="EMBL" id="CDHN01000006">
    <property type="protein sequence ID" value="CEJ94146.1"/>
    <property type="molecule type" value="Genomic_DNA"/>
</dbReference>
<organism evidence="2 3">
    <name type="scientific">[Torrubiella] hemipterigena</name>
    <dbReference type="NCBI Taxonomy" id="1531966"/>
    <lineage>
        <taxon>Eukaryota</taxon>
        <taxon>Fungi</taxon>
        <taxon>Dikarya</taxon>
        <taxon>Ascomycota</taxon>
        <taxon>Pezizomycotina</taxon>
        <taxon>Sordariomycetes</taxon>
        <taxon>Hypocreomycetidae</taxon>
        <taxon>Hypocreales</taxon>
        <taxon>Clavicipitaceae</taxon>
        <taxon>Clavicipitaceae incertae sedis</taxon>
        <taxon>'Torrubiella' clade</taxon>
    </lineage>
</organism>
<sequence>MYYGTIIQTVIMESISTAPLWGTWKLVSCRLRTISNEGVESFHVGPFGSDPLGRITMTPDGYFSVLSTSTEATSQGHISNWSTGLAEDIATVARPMVTYCGPFSAWKEGQDSILGIDVEVALNPTLIGVTMKRIWTIQQENNRILLALKGKEQHTMPNGVTGQLELLWEKIL</sequence>
<accession>A0A0A1TAN5</accession>
<reference evidence="2 3" key="1">
    <citation type="journal article" date="2015" name="Genome Announc.">
        <title>Draft Genome Sequence and Gene Annotation of the Entomopathogenic Fungus Verticillium hemipterigenum.</title>
        <authorList>
            <person name="Horn F."/>
            <person name="Habel A."/>
            <person name="Scharf D.H."/>
            <person name="Dworschak J."/>
            <person name="Brakhage A.A."/>
            <person name="Guthke R."/>
            <person name="Hertweck C."/>
            <person name="Linde J."/>
        </authorList>
    </citation>
    <scope>NUCLEOTIDE SEQUENCE [LARGE SCALE GENOMIC DNA]</scope>
</reference>
<proteinExistence type="predicted"/>
<dbReference type="AlphaFoldDB" id="A0A0A1TAN5"/>
<dbReference type="InterPro" id="IPR024311">
    <property type="entry name" value="Lipocalin-like"/>
</dbReference>
<dbReference type="Pfam" id="PF13924">
    <property type="entry name" value="Lipocalin_5"/>
    <property type="match status" value="1"/>
</dbReference>
<feature type="domain" description="Lipocalin-like" evidence="1">
    <location>
        <begin position="22"/>
        <end position="171"/>
    </location>
</feature>
<name>A0A0A1TAN5_9HYPO</name>
<gene>
    <name evidence="2" type="ORF">VHEMI09696</name>
</gene>
<dbReference type="OrthoDB" id="3904217at2759"/>
<protein>
    <recommendedName>
        <fullName evidence="1">Lipocalin-like domain-containing protein</fullName>
    </recommendedName>
</protein>
<keyword evidence="3" id="KW-1185">Reference proteome</keyword>
<dbReference type="HOGENOM" id="CLU_109259_2_1_1"/>
<evidence type="ECO:0000259" key="1">
    <source>
        <dbReference type="Pfam" id="PF13924"/>
    </source>
</evidence>
<evidence type="ECO:0000313" key="3">
    <source>
        <dbReference type="Proteomes" id="UP000039046"/>
    </source>
</evidence>